<evidence type="ECO:0000313" key="1">
    <source>
        <dbReference type="EMBL" id="MFC5602454.1"/>
    </source>
</evidence>
<organism evidence="1 2">
    <name type="scientific">Sporosarcina koreensis</name>
    <dbReference type="NCBI Taxonomy" id="334735"/>
    <lineage>
        <taxon>Bacteria</taxon>
        <taxon>Bacillati</taxon>
        <taxon>Bacillota</taxon>
        <taxon>Bacilli</taxon>
        <taxon>Bacillales</taxon>
        <taxon>Caryophanaceae</taxon>
        <taxon>Sporosarcina</taxon>
    </lineage>
</organism>
<name>A0ABW0TWZ6_9BACL</name>
<gene>
    <name evidence="1" type="ORF">ACFPTP_04410</name>
</gene>
<accession>A0ABW0TWZ6</accession>
<proteinExistence type="predicted"/>
<dbReference type="Proteomes" id="UP001596071">
    <property type="component" value="Unassembled WGS sequence"/>
</dbReference>
<dbReference type="RefSeq" id="WP_381442548.1">
    <property type="nucleotide sequence ID" value="NZ_JBHSNP010000009.1"/>
</dbReference>
<sequence length="96" mass="11646">MRYMTVDRAREEIQRLQRYVDLVESYEADTLEKFIIKKYALTGSLDKTLDLVHVFEFGDHIEKEDLVAVIRQRGKDELHKTVRSWYMQRTRAIRRK</sequence>
<protein>
    <submittedName>
        <fullName evidence="1">Uncharacterized protein</fullName>
    </submittedName>
</protein>
<keyword evidence="2" id="KW-1185">Reference proteome</keyword>
<comment type="caution">
    <text evidence="1">The sequence shown here is derived from an EMBL/GenBank/DDBJ whole genome shotgun (WGS) entry which is preliminary data.</text>
</comment>
<reference evidence="2" key="1">
    <citation type="journal article" date="2019" name="Int. J. Syst. Evol. Microbiol.">
        <title>The Global Catalogue of Microorganisms (GCM) 10K type strain sequencing project: providing services to taxonomists for standard genome sequencing and annotation.</title>
        <authorList>
            <consortium name="The Broad Institute Genomics Platform"/>
            <consortium name="The Broad Institute Genome Sequencing Center for Infectious Disease"/>
            <person name="Wu L."/>
            <person name="Ma J."/>
        </authorList>
    </citation>
    <scope>NUCLEOTIDE SEQUENCE [LARGE SCALE GENOMIC DNA]</scope>
    <source>
        <strain evidence="2">KACC 11299</strain>
    </source>
</reference>
<evidence type="ECO:0000313" key="2">
    <source>
        <dbReference type="Proteomes" id="UP001596071"/>
    </source>
</evidence>
<dbReference type="EMBL" id="JBHSNP010000009">
    <property type="protein sequence ID" value="MFC5602454.1"/>
    <property type="molecule type" value="Genomic_DNA"/>
</dbReference>